<evidence type="ECO:0000313" key="3">
    <source>
        <dbReference type="WBParaSite" id="nRc.2.0.1.t43815-RA"/>
    </source>
</evidence>
<protein>
    <submittedName>
        <fullName evidence="3">Uncharacterized protein</fullName>
    </submittedName>
</protein>
<dbReference type="WBParaSite" id="nRc.2.0.1.t43815-RA">
    <property type="protein sequence ID" value="nRc.2.0.1.t43815-RA"/>
    <property type="gene ID" value="nRc.2.0.1.g43815"/>
</dbReference>
<accession>A0A915L039</accession>
<name>A0A915L039_ROMCU</name>
<dbReference type="AlphaFoldDB" id="A0A915L039"/>
<evidence type="ECO:0000313" key="2">
    <source>
        <dbReference type="Proteomes" id="UP000887565"/>
    </source>
</evidence>
<evidence type="ECO:0000256" key="1">
    <source>
        <dbReference type="SAM" id="MobiDB-lite"/>
    </source>
</evidence>
<reference evidence="3" key="1">
    <citation type="submission" date="2022-11" db="UniProtKB">
        <authorList>
            <consortium name="WormBaseParasite"/>
        </authorList>
    </citation>
    <scope>IDENTIFICATION</scope>
</reference>
<feature type="compositionally biased region" description="Polar residues" evidence="1">
    <location>
        <begin position="1"/>
        <end position="17"/>
    </location>
</feature>
<feature type="region of interest" description="Disordered" evidence="1">
    <location>
        <begin position="1"/>
        <end position="30"/>
    </location>
</feature>
<dbReference type="Proteomes" id="UP000887565">
    <property type="component" value="Unplaced"/>
</dbReference>
<keyword evidence="2" id="KW-1185">Reference proteome</keyword>
<sequence>MAPLNPGSQRQVPSENGEQPPCPEPRPLTPKFWKLLTPTQKKWIDPPQDLGAPLHSLGFHLVSVRIRSIETPKIDYFIGPYFFCVVQTFGPSRHETSSKVKNIQIVDRRKKPCMLELISLSYCILSTCNI</sequence>
<organism evidence="2 3">
    <name type="scientific">Romanomermis culicivorax</name>
    <name type="common">Nematode worm</name>
    <dbReference type="NCBI Taxonomy" id="13658"/>
    <lineage>
        <taxon>Eukaryota</taxon>
        <taxon>Metazoa</taxon>
        <taxon>Ecdysozoa</taxon>
        <taxon>Nematoda</taxon>
        <taxon>Enoplea</taxon>
        <taxon>Dorylaimia</taxon>
        <taxon>Mermithida</taxon>
        <taxon>Mermithoidea</taxon>
        <taxon>Mermithidae</taxon>
        <taxon>Romanomermis</taxon>
    </lineage>
</organism>
<proteinExistence type="predicted"/>